<dbReference type="Proteomes" id="UP001163321">
    <property type="component" value="Chromosome 8"/>
</dbReference>
<protein>
    <submittedName>
        <fullName evidence="1">Uncharacterized protein</fullName>
    </submittedName>
</protein>
<comment type="caution">
    <text evidence="1">The sequence shown here is derived from an EMBL/GenBank/DDBJ whole genome shotgun (WGS) entry which is preliminary data.</text>
</comment>
<evidence type="ECO:0000313" key="1">
    <source>
        <dbReference type="EMBL" id="KAI9907657.1"/>
    </source>
</evidence>
<proteinExistence type="predicted"/>
<organism evidence="1 2">
    <name type="scientific">Peronosclerospora sorghi</name>
    <dbReference type="NCBI Taxonomy" id="230839"/>
    <lineage>
        <taxon>Eukaryota</taxon>
        <taxon>Sar</taxon>
        <taxon>Stramenopiles</taxon>
        <taxon>Oomycota</taxon>
        <taxon>Peronosporomycetes</taxon>
        <taxon>Peronosporales</taxon>
        <taxon>Peronosporaceae</taxon>
        <taxon>Peronosclerospora</taxon>
    </lineage>
</organism>
<sequence>MSTSGDAFPVDIDPSQSVGHLKDAIKAKNPATITCDAKDLEVFLARTKDSAWLASNTDDVRKMKQGQVTAATQKLMEEDKKLHGEYDLQRVLAGMPPPKSEEIHVLVRFPKSCISGIAAAFNWMNKRQRTLWTTTHLDLSTSTLPDVNDCNKMTCRLNATTISGFGILCLSDELMVFCRTDVVQQLNFMQNDVLRDGACGYVLGPSGMGKSTTAVAFALTLACTEWVVTWVNLKRGFTPGQKKTVALSERYREDSELNLILNSVEDAKKHVVFLDGFTQNNVEEEEVCTSWLWQNRTNRRLVVVTSMSARGKSSTDQDKVMKIYEHFVSS</sequence>
<keyword evidence="2" id="KW-1185">Reference proteome</keyword>
<gene>
    <name evidence="1" type="ORF">PsorP6_003179</name>
</gene>
<dbReference type="EMBL" id="CM047587">
    <property type="protein sequence ID" value="KAI9907657.1"/>
    <property type="molecule type" value="Genomic_DNA"/>
</dbReference>
<reference evidence="1 2" key="1">
    <citation type="journal article" date="2022" name="bioRxiv">
        <title>The genome of the oomycete Peronosclerospora sorghi, a cosmopolitan pathogen of maize and sorghum, is inflated with dispersed pseudogenes.</title>
        <authorList>
            <person name="Fletcher K."/>
            <person name="Martin F."/>
            <person name="Isakeit T."/>
            <person name="Cavanaugh K."/>
            <person name="Magill C."/>
            <person name="Michelmore R."/>
        </authorList>
    </citation>
    <scope>NUCLEOTIDE SEQUENCE [LARGE SCALE GENOMIC DNA]</scope>
    <source>
        <strain evidence="1">P6</strain>
    </source>
</reference>
<name>A0ACC0VME5_9STRA</name>
<accession>A0ACC0VME5</accession>
<evidence type="ECO:0000313" key="2">
    <source>
        <dbReference type="Proteomes" id="UP001163321"/>
    </source>
</evidence>